<protein>
    <recommendedName>
        <fullName evidence="3">SH2 domain-containing protein</fullName>
    </recommendedName>
</protein>
<dbReference type="Proteomes" id="UP000663868">
    <property type="component" value="Unassembled WGS sequence"/>
</dbReference>
<evidence type="ECO:0000313" key="1">
    <source>
        <dbReference type="EMBL" id="CAF4372994.1"/>
    </source>
</evidence>
<organism evidence="1 2">
    <name type="scientific">Adineta steineri</name>
    <dbReference type="NCBI Taxonomy" id="433720"/>
    <lineage>
        <taxon>Eukaryota</taxon>
        <taxon>Metazoa</taxon>
        <taxon>Spiralia</taxon>
        <taxon>Gnathifera</taxon>
        <taxon>Rotifera</taxon>
        <taxon>Eurotatoria</taxon>
        <taxon>Bdelloidea</taxon>
        <taxon>Adinetida</taxon>
        <taxon>Adinetidae</taxon>
        <taxon>Adineta</taxon>
    </lineage>
</organism>
<evidence type="ECO:0000313" key="2">
    <source>
        <dbReference type="Proteomes" id="UP000663868"/>
    </source>
</evidence>
<reference evidence="1" key="1">
    <citation type="submission" date="2021-02" db="EMBL/GenBank/DDBJ databases">
        <authorList>
            <person name="Nowell W R."/>
        </authorList>
    </citation>
    <scope>NUCLEOTIDE SEQUENCE</scope>
</reference>
<accession>A0A820MF40</accession>
<dbReference type="AlphaFoldDB" id="A0A820MF40"/>
<evidence type="ECO:0008006" key="3">
    <source>
        <dbReference type="Google" id="ProtNLM"/>
    </source>
</evidence>
<feature type="non-terminal residue" evidence="1">
    <location>
        <position position="1"/>
    </location>
</feature>
<dbReference type="EMBL" id="CAJOBB010021068">
    <property type="protein sequence ID" value="CAF4372994.1"/>
    <property type="molecule type" value="Genomic_DNA"/>
</dbReference>
<gene>
    <name evidence="1" type="ORF">KXQ929_LOCUS49468</name>
</gene>
<proteinExistence type="predicted"/>
<sequence>PSNTEKPPIMSASVPTNPHILYKSSPYPKPTRLIPASSCDSHSSFASNSTTKTQSTILNNVDSDKLRQHIEEQYKSLVNSEARYRYYIEDQSIIMHMDEQLKQATDGTYFIRPAESNEPNSDITYILHFVSHNEIARIPICYNKERRVYSFLSGKYFS</sequence>
<name>A0A820MF40_9BILA</name>
<comment type="caution">
    <text evidence="1">The sequence shown here is derived from an EMBL/GenBank/DDBJ whole genome shotgun (WGS) entry which is preliminary data.</text>
</comment>